<evidence type="ECO:0000313" key="2">
    <source>
        <dbReference type="EMBL" id="GAF69497.1"/>
    </source>
</evidence>
<proteinExistence type="predicted"/>
<dbReference type="InterPro" id="IPR024775">
    <property type="entry name" value="DinB-like"/>
</dbReference>
<organism evidence="2">
    <name type="scientific">marine sediment metagenome</name>
    <dbReference type="NCBI Taxonomy" id="412755"/>
    <lineage>
        <taxon>unclassified sequences</taxon>
        <taxon>metagenomes</taxon>
        <taxon>ecological metagenomes</taxon>
    </lineage>
</organism>
<dbReference type="EMBL" id="BARS01003876">
    <property type="protein sequence ID" value="GAF69497.1"/>
    <property type="molecule type" value="Genomic_DNA"/>
</dbReference>
<accession>X0S0M3</accession>
<dbReference type="Gene3D" id="1.20.120.450">
    <property type="entry name" value="dinb family like domain"/>
    <property type="match status" value="1"/>
</dbReference>
<feature type="domain" description="DinB-like" evidence="1">
    <location>
        <begin position="6"/>
        <end position="97"/>
    </location>
</feature>
<dbReference type="AlphaFoldDB" id="X0S0M3"/>
<dbReference type="Pfam" id="PF12867">
    <property type="entry name" value="DinB_2"/>
    <property type="match status" value="1"/>
</dbReference>
<dbReference type="SUPFAM" id="SSF109854">
    <property type="entry name" value="DinB/YfiT-like putative metalloenzymes"/>
    <property type="match status" value="1"/>
</dbReference>
<protein>
    <recommendedName>
        <fullName evidence="1">DinB-like domain-containing protein</fullName>
    </recommendedName>
</protein>
<dbReference type="InterPro" id="IPR034660">
    <property type="entry name" value="DinB/YfiT-like"/>
</dbReference>
<name>X0S0M3_9ZZZZ</name>
<comment type="caution">
    <text evidence="2">The sequence shown here is derived from an EMBL/GenBank/DDBJ whole genome shotgun (WGS) entry which is preliminary data.</text>
</comment>
<gene>
    <name evidence="2" type="ORF">S01H1_07528</name>
</gene>
<reference evidence="2" key="1">
    <citation type="journal article" date="2014" name="Front. Microbiol.">
        <title>High frequency of phylogenetically diverse reductive dehalogenase-homologous genes in deep subseafloor sedimentary metagenomes.</title>
        <authorList>
            <person name="Kawai M."/>
            <person name="Futagami T."/>
            <person name="Toyoda A."/>
            <person name="Takaki Y."/>
            <person name="Nishi S."/>
            <person name="Hori S."/>
            <person name="Arai W."/>
            <person name="Tsubouchi T."/>
            <person name="Morono Y."/>
            <person name="Uchiyama I."/>
            <person name="Ito T."/>
            <person name="Fujiyama A."/>
            <person name="Inagaki F."/>
            <person name="Takami H."/>
        </authorList>
    </citation>
    <scope>NUCLEOTIDE SEQUENCE</scope>
    <source>
        <strain evidence="2">Expedition CK06-06</strain>
    </source>
</reference>
<sequence>MEPGVTGTWSVKDIVAHVTWWEEEAVKHLPLILAGGRPPKYSNEYGGIDAFNAQMTDQKKKLSFSEVLQQRDDTHLRLIDYVHSVPKDQIASETRFRRRLRLDTYGHYPKHTEAIRKWRAQRRLDMR</sequence>
<evidence type="ECO:0000259" key="1">
    <source>
        <dbReference type="Pfam" id="PF12867"/>
    </source>
</evidence>